<sequence>MVLQDRYAKAASRRYQRTHDPTPEQAAESAAVDAAMREAERRRLGTNADRYKEDDDELQKALGAAAGLPKEGDDEVDEEEELRKAEEKAELDAFLQQQREKLASPSASTATADEEDDEDVDHAFAHLRIGGRGKMVRPTGRGRVETEEEKAELLKMQDEARRMQAVRDLKDRFSGTAPRHPPPLAPARSAAPAAEASKPSKPIIQPAKKGQDFLDTLL</sequence>
<feature type="region of interest" description="Disordered" evidence="1">
    <location>
        <begin position="171"/>
        <end position="218"/>
    </location>
</feature>
<gene>
    <name evidence="2" type="ORF">Rhopal_001669-T1</name>
</gene>
<feature type="compositionally biased region" description="Basic and acidic residues" evidence="1">
    <location>
        <begin position="35"/>
        <end position="53"/>
    </location>
</feature>
<proteinExistence type="predicted"/>
<keyword evidence="3" id="KW-1185">Reference proteome</keyword>
<organism evidence="2 3">
    <name type="scientific">Rhodotorula paludigena</name>
    <dbReference type="NCBI Taxonomy" id="86838"/>
    <lineage>
        <taxon>Eukaryota</taxon>
        <taxon>Fungi</taxon>
        <taxon>Dikarya</taxon>
        <taxon>Basidiomycota</taxon>
        <taxon>Pucciniomycotina</taxon>
        <taxon>Microbotryomycetes</taxon>
        <taxon>Sporidiobolales</taxon>
        <taxon>Sporidiobolaceae</taxon>
        <taxon>Rhodotorula</taxon>
    </lineage>
</organism>
<dbReference type="EMBL" id="BQKY01000003">
    <property type="protein sequence ID" value="GJN88703.1"/>
    <property type="molecule type" value="Genomic_DNA"/>
</dbReference>
<feature type="compositionally biased region" description="Basic and acidic residues" evidence="1">
    <location>
        <begin position="81"/>
        <end position="91"/>
    </location>
</feature>
<reference evidence="2 3" key="1">
    <citation type="submission" date="2021-12" db="EMBL/GenBank/DDBJ databases">
        <title>High titer production of polyol ester of fatty acids by Rhodotorula paludigena BS15 towards product separation-free biomass refinery.</title>
        <authorList>
            <person name="Mano J."/>
            <person name="Ono H."/>
            <person name="Tanaka T."/>
            <person name="Naito K."/>
            <person name="Sushida H."/>
            <person name="Ike M."/>
            <person name="Tokuyasu K."/>
            <person name="Kitaoka M."/>
        </authorList>
    </citation>
    <scope>NUCLEOTIDE SEQUENCE [LARGE SCALE GENOMIC DNA]</scope>
    <source>
        <strain evidence="2 3">BS15</strain>
    </source>
</reference>
<evidence type="ECO:0000313" key="2">
    <source>
        <dbReference type="EMBL" id="GJN88703.1"/>
    </source>
</evidence>
<evidence type="ECO:0000256" key="1">
    <source>
        <dbReference type="SAM" id="MobiDB-lite"/>
    </source>
</evidence>
<feature type="compositionally biased region" description="Low complexity" evidence="1">
    <location>
        <begin position="24"/>
        <end position="34"/>
    </location>
</feature>
<feature type="compositionally biased region" description="Low complexity" evidence="1">
    <location>
        <begin position="186"/>
        <end position="202"/>
    </location>
</feature>
<dbReference type="Proteomes" id="UP001342314">
    <property type="component" value="Unassembled WGS sequence"/>
</dbReference>
<dbReference type="AlphaFoldDB" id="A0AAV5GJ31"/>
<name>A0AAV5GJ31_9BASI</name>
<accession>A0AAV5GJ31</accession>
<protein>
    <submittedName>
        <fullName evidence="2">Uncharacterized protein</fullName>
    </submittedName>
</protein>
<evidence type="ECO:0000313" key="3">
    <source>
        <dbReference type="Proteomes" id="UP001342314"/>
    </source>
</evidence>
<comment type="caution">
    <text evidence="2">The sequence shown here is derived from an EMBL/GenBank/DDBJ whole genome shotgun (WGS) entry which is preliminary data.</text>
</comment>
<feature type="region of interest" description="Disordered" evidence="1">
    <location>
        <begin position="1"/>
        <end position="159"/>
    </location>
</feature>